<reference evidence="1" key="1">
    <citation type="journal article" date="2015" name="Nature">
        <title>Complex archaea that bridge the gap between prokaryotes and eukaryotes.</title>
        <authorList>
            <person name="Spang A."/>
            <person name="Saw J.H."/>
            <person name="Jorgensen S.L."/>
            <person name="Zaremba-Niedzwiedzka K."/>
            <person name="Martijn J."/>
            <person name="Lind A.E."/>
            <person name="van Eijk R."/>
            <person name="Schleper C."/>
            <person name="Guy L."/>
            <person name="Ettema T.J."/>
        </authorList>
    </citation>
    <scope>NUCLEOTIDE SEQUENCE</scope>
</reference>
<proteinExistence type="predicted"/>
<dbReference type="EMBL" id="LAZR01020950">
    <property type="protein sequence ID" value="KKL87013.1"/>
    <property type="molecule type" value="Genomic_DNA"/>
</dbReference>
<protein>
    <submittedName>
        <fullName evidence="1">Uncharacterized protein</fullName>
    </submittedName>
</protein>
<sequence length="82" mass="9284">MNPYARQTIFEIKESPGTWTSPLDLYTEDEIGAAADRVAQAQIGQNDNQDKIHLHRVRTTNPRYTRARVETFFTICLGGGCK</sequence>
<dbReference type="AlphaFoldDB" id="A0A0F9FL48"/>
<gene>
    <name evidence="1" type="ORF">LCGC14_1938910</name>
</gene>
<name>A0A0F9FL48_9ZZZZ</name>
<evidence type="ECO:0000313" key="1">
    <source>
        <dbReference type="EMBL" id="KKL87013.1"/>
    </source>
</evidence>
<accession>A0A0F9FL48</accession>
<organism evidence="1">
    <name type="scientific">marine sediment metagenome</name>
    <dbReference type="NCBI Taxonomy" id="412755"/>
    <lineage>
        <taxon>unclassified sequences</taxon>
        <taxon>metagenomes</taxon>
        <taxon>ecological metagenomes</taxon>
    </lineage>
</organism>
<comment type="caution">
    <text evidence="1">The sequence shown here is derived from an EMBL/GenBank/DDBJ whole genome shotgun (WGS) entry which is preliminary data.</text>
</comment>